<evidence type="ECO:0000313" key="1">
    <source>
        <dbReference type="EMBL" id="CAK9209147.1"/>
    </source>
</evidence>
<sequence length="127" mass="14199">MEEIIAEENVRASPLPKQLSSRGISSIQWVDDSLGSAPHSVEQLITLEEWIRQRGGENDVKCGRCGAPFLRGEEASICVACGNEPPPKPNPTKFNYKLSIAFLRFLETIHRPIEESGVSKIKRKLNR</sequence>
<protein>
    <submittedName>
        <fullName evidence="1">Uncharacterized protein</fullName>
    </submittedName>
</protein>
<accession>A0ABP0TZY1</accession>
<name>A0ABP0TZY1_9BRYO</name>
<keyword evidence="2" id="KW-1185">Reference proteome</keyword>
<proteinExistence type="predicted"/>
<dbReference type="EMBL" id="OZ019909">
    <property type="protein sequence ID" value="CAK9209147.1"/>
    <property type="molecule type" value="Genomic_DNA"/>
</dbReference>
<dbReference type="Proteomes" id="UP001497512">
    <property type="component" value="Chromosome 17"/>
</dbReference>
<reference evidence="1" key="1">
    <citation type="submission" date="2024-02" db="EMBL/GenBank/DDBJ databases">
        <authorList>
            <consortium name="ELIXIR-Norway"/>
            <consortium name="Elixir Norway"/>
        </authorList>
    </citation>
    <scope>NUCLEOTIDE SEQUENCE</scope>
</reference>
<gene>
    <name evidence="1" type="ORF">CSSPTR1EN2_LOCUS9538</name>
</gene>
<organism evidence="1 2">
    <name type="scientific">Sphagnum troendelagicum</name>
    <dbReference type="NCBI Taxonomy" id="128251"/>
    <lineage>
        <taxon>Eukaryota</taxon>
        <taxon>Viridiplantae</taxon>
        <taxon>Streptophyta</taxon>
        <taxon>Embryophyta</taxon>
        <taxon>Bryophyta</taxon>
        <taxon>Sphagnophytina</taxon>
        <taxon>Sphagnopsida</taxon>
        <taxon>Sphagnales</taxon>
        <taxon>Sphagnaceae</taxon>
        <taxon>Sphagnum</taxon>
    </lineage>
</organism>
<evidence type="ECO:0000313" key="2">
    <source>
        <dbReference type="Proteomes" id="UP001497512"/>
    </source>
</evidence>